<evidence type="ECO:0000313" key="2">
    <source>
        <dbReference type="Proteomes" id="UP000053144"/>
    </source>
</evidence>
<dbReference type="AlphaFoldDB" id="A0A0L9V3J5"/>
<proteinExistence type="predicted"/>
<accession>A0A0L9V3J5</accession>
<organism evidence="1 2">
    <name type="scientific">Phaseolus angularis</name>
    <name type="common">Azuki bean</name>
    <name type="synonym">Vigna angularis</name>
    <dbReference type="NCBI Taxonomy" id="3914"/>
    <lineage>
        <taxon>Eukaryota</taxon>
        <taxon>Viridiplantae</taxon>
        <taxon>Streptophyta</taxon>
        <taxon>Embryophyta</taxon>
        <taxon>Tracheophyta</taxon>
        <taxon>Spermatophyta</taxon>
        <taxon>Magnoliopsida</taxon>
        <taxon>eudicotyledons</taxon>
        <taxon>Gunneridae</taxon>
        <taxon>Pentapetalae</taxon>
        <taxon>rosids</taxon>
        <taxon>fabids</taxon>
        <taxon>Fabales</taxon>
        <taxon>Fabaceae</taxon>
        <taxon>Papilionoideae</taxon>
        <taxon>50 kb inversion clade</taxon>
        <taxon>NPAAA clade</taxon>
        <taxon>indigoferoid/millettioid clade</taxon>
        <taxon>Phaseoleae</taxon>
        <taxon>Vigna</taxon>
    </lineage>
</organism>
<evidence type="ECO:0000313" key="1">
    <source>
        <dbReference type="EMBL" id="KOM49640.1"/>
    </source>
</evidence>
<protein>
    <submittedName>
        <fullName evidence="1">Uncharacterized protein</fullName>
    </submittedName>
</protein>
<gene>
    <name evidence="1" type="ORF">LR48_Vigan08g046700</name>
</gene>
<reference evidence="2" key="1">
    <citation type="journal article" date="2015" name="Proc. Natl. Acad. Sci. U.S.A.">
        <title>Genome sequencing of adzuki bean (Vigna angularis) provides insight into high starch and low fat accumulation and domestication.</title>
        <authorList>
            <person name="Yang K."/>
            <person name="Tian Z."/>
            <person name="Chen C."/>
            <person name="Luo L."/>
            <person name="Zhao B."/>
            <person name="Wang Z."/>
            <person name="Yu L."/>
            <person name="Li Y."/>
            <person name="Sun Y."/>
            <person name="Li W."/>
            <person name="Chen Y."/>
            <person name="Li Y."/>
            <person name="Zhang Y."/>
            <person name="Ai D."/>
            <person name="Zhao J."/>
            <person name="Shang C."/>
            <person name="Ma Y."/>
            <person name="Wu B."/>
            <person name="Wang M."/>
            <person name="Gao L."/>
            <person name="Sun D."/>
            <person name="Zhang P."/>
            <person name="Guo F."/>
            <person name="Wang W."/>
            <person name="Li Y."/>
            <person name="Wang J."/>
            <person name="Varshney R.K."/>
            <person name="Wang J."/>
            <person name="Ling H.Q."/>
            <person name="Wan P."/>
        </authorList>
    </citation>
    <scope>NUCLEOTIDE SEQUENCE</scope>
    <source>
        <strain evidence="2">cv. Jingnong 6</strain>
    </source>
</reference>
<dbReference type="Gramene" id="KOM49640">
    <property type="protein sequence ID" value="KOM49640"/>
    <property type="gene ID" value="LR48_Vigan08g046700"/>
</dbReference>
<dbReference type="Proteomes" id="UP000053144">
    <property type="component" value="Chromosome 8"/>
</dbReference>
<sequence>MEKHQRREIATTLSATLGALSAKVSCLTLGCPFLKPLAQDVPRSRPGDFFRGAEHNYDETHHACLPFEMTLSATSDSHTVERHKWGAKRQSCGLGPVFCYFYVLFKDLHVLGFVSLGRNRLRNTLFTPLKADLDAEASIFNF</sequence>
<name>A0A0L9V3J5_PHAAN</name>
<dbReference type="EMBL" id="CM003378">
    <property type="protein sequence ID" value="KOM49640.1"/>
    <property type="molecule type" value="Genomic_DNA"/>
</dbReference>